<dbReference type="EMBL" id="JACEIK010000646">
    <property type="protein sequence ID" value="MCD7460334.1"/>
    <property type="molecule type" value="Genomic_DNA"/>
</dbReference>
<feature type="region of interest" description="Disordered" evidence="1">
    <location>
        <begin position="299"/>
        <end position="335"/>
    </location>
</feature>
<evidence type="ECO:0000313" key="3">
    <source>
        <dbReference type="Proteomes" id="UP000823775"/>
    </source>
</evidence>
<evidence type="ECO:0000256" key="1">
    <source>
        <dbReference type="SAM" id="MobiDB-lite"/>
    </source>
</evidence>
<feature type="region of interest" description="Disordered" evidence="1">
    <location>
        <begin position="1"/>
        <end position="39"/>
    </location>
</feature>
<feature type="region of interest" description="Disordered" evidence="1">
    <location>
        <begin position="108"/>
        <end position="231"/>
    </location>
</feature>
<feature type="compositionally biased region" description="Basic and acidic residues" evidence="1">
    <location>
        <begin position="197"/>
        <end position="210"/>
    </location>
</feature>
<name>A0ABS8SMZ4_DATST</name>
<reference evidence="2 3" key="1">
    <citation type="journal article" date="2021" name="BMC Genomics">
        <title>Datura genome reveals duplications of psychoactive alkaloid biosynthetic genes and high mutation rate following tissue culture.</title>
        <authorList>
            <person name="Rajewski A."/>
            <person name="Carter-House D."/>
            <person name="Stajich J."/>
            <person name="Litt A."/>
        </authorList>
    </citation>
    <scope>NUCLEOTIDE SEQUENCE [LARGE SCALE GENOMIC DNA]</scope>
    <source>
        <strain evidence="2">AR-01</strain>
    </source>
</reference>
<feature type="compositionally biased region" description="Basic and acidic residues" evidence="1">
    <location>
        <begin position="112"/>
        <end position="134"/>
    </location>
</feature>
<feature type="compositionally biased region" description="Basic and acidic residues" evidence="1">
    <location>
        <begin position="153"/>
        <end position="166"/>
    </location>
</feature>
<protein>
    <submittedName>
        <fullName evidence="2">Uncharacterized protein</fullName>
    </submittedName>
</protein>
<organism evidence="2 3">
    <name type="scientific">Datura stramonium</name>
    <name type="common">Jimsonweed</name>
    <name type="synonym">Common thornapple</name>
    <dbReference type="NCBI Taxonomy" id="4076"/>
    <lineage>
        <taxon>Eukaryota</taxon>
        <taxon>Viridiplantae</taxon>
        <taxon>Streptophyta</taxon>
        <taxon>Embryophyta</taxon>
        <taxon>Tracheophyta</taxon>
        <taxon>Spermatophyta</taxon>
        <taxon>Magnoliopsida</taxon>
        <taxon>eudicotyledons</taxon>
        <taxon>Gunneridae</taxon>
        <taxon>Pentapetalae</taxon>
        <taxon>asterids</taxon>
        <taxon>lamiids</taxon>
        <taxon>Solanales</taxon>
        <taxon>Solanaceae</taxon>
        <taxon>Solanoideae</taxon>
        <taxon>Datureae</taxon>
        <taxon>Datura</taxon>
    </lineage>
</organism>
<proteinExistence type="predicted"/>
<feature type="compositionally biased region" description="Polar residues" evidence="1">
    <location>
        <begin position="212"/>
        <end position="222"/>
    </location>
</feature>
<comment type="caution">
    <text evidence="2">The sequence shown here is derived from an EMBL/GenBank/DDBJ whole genome shotgun (WGS) entry which is preliminary data.</text>
</comment>
<accession>A0ABS8SMZ4</accession>
<gene>
    <name evidence="2" type="ORF">HAX54_043307</name>
</gene>
<dbReference type="Proteomes" id="UP000823775">
    <property type="component" value="Unassembled WGS sequence"/>
</dbReference>
<sequence length="335" mass="36716">MMAATGGPPSQDEPPRLYAKALNPAISKPSTSNKPKVKLLDPPVKTLASGKVVGGLVAPGGWNTARSKKHHNQNLKYINKGINQNEMEKRTKLHNTFDILQDQEIDNNGDIDVTHTKDSSMEQRNKKESAKEWVEQTFGKQIGDGTSGKNKVNNKDTKNQENEKDAATNNYEKSIKEGLTIEPVEQTNKQDSMSAIKGDKGTKGIAKDNIDSVATSEESITDINREKDPQDTLLEQENELATLLEDPGDVLMNRGKSDQILKGELGTSLAGNQEGEEDMENNIQEVTKEAELSPKHTELINGSTTKIKRGNKAGQPPPQLRLLPRRLTASKTSSS</sequence>
<keyword evidence="3" id="KW-1185">Reference proteome</keyword>
<evidence type="ECO:0000313" key="2">
    <source>
        <dbReference type="EMBL" id="MCD7460334.1"/>
    </source>
</evidence>